<reference evidence="2" key="1">
    <citation type="submission" date="2022-01" db="EMBL/GenBank/DDBJ databases">
        <authorList>
            <person name="King R."/>
        </authorList>
    </citation>
    <scope>NUCLEOTIDE SEQUENCE</scope>
</reference>
<accession>A0A9P0GDV4</accession>
<sequence length="324" mass="36294">MWIWQLRTHCQEKHKDSRGQGNLTTFLSKTTVNKIITIFENEIKLRIANEVKEAGNSSVQIDSTQDISVVEQFSIIVRYIDIEGKVKERLLDIVPAQISTGLALKTKLIFVLNNLDLDKTKIIGCSFDGAANISGVTKGSANRGNYMDLLSFISKYDDTIKSHFIDSKTFRGTLNRIQNDLIKCTADVVMDHIKSEIKKAPFVSNALDETTDVANLSQLSIVVRYVLDGIPQERFLGFLDVTSERTVDALFKIVCDIISSLECGSKRVAQSYDGAAVMAGYLGGLQTKMKEKFKHAIFVHCIAYRLNLVLSRSMDNIKDCKFSF</sequence>
<feature type="domain" description="DUF4371" evidence="1">
    <location>
        <begin position="32"/>
        <end position="137"/>
    </location>
</feature>
<protein>
    <recommendedName>
        <fullName evidence="1">DUF4371 domain-containing protein</fullName>
    </recommendedName>
</protein>
<dbReference type="PANTHER" id="PTHR45749:SF21">
    <property type="entry name" value="DUF4371 DOMAIN-CONTAINING PROTEIN"/>
    <property type="match status" value="1"/>
</dbReference>
<dbReference type="Pfam" id="PF14291">
    <property type="entry name" value="DUF4371"/>
    <property type="match status" value="2"/>
</dbReference>
<dbReference type="EMBL" id="OV651814">
    <property type="protein sequence ID" value="CAH1106190.1"/>
    <property type="molecule type" value="Genomic_DNA"/>
</dbReference>
<dbReference type="Proteomes" id="UP001153636">
    <property type="component" value="Chromosome 2"/>
</dbReference>
<dbReference type="PANTHER" id="PTHR45749">
    <property type="match status" value="1"/>
</dbReference>
<evidence type="ECO:0000259" key="1">
    <source>
        <dbReference type="Pfam" id="PF14291"/>
    </source>
</evidence>
<dbReference type="InterPro" id="IPR025398">
    <property type="entry name" value="DUF4371"/>
</dbReference>
<keyword evidence="3" id="KW-1185">Reference proteome</keyword>
<dbReference type="AlphaFoldDB" id="A0A9P0GDV4"/>
<dbReference type="OrthoDB" id="6617004at2759"/>
<evidence type="ECO:0000313" key="3">
    <source>
        <dbReference type="Proteomes" id="UP001153636"/>
    </source>
</evidence>
<organism evidence="2 3">
    <name type="scientific">Psylliodes chrysocephalus</name>
    <dbReference type="NCBI Taxonomy" id="3402493"/>
    <lineage>
        <taxon>Eukaryota</taxon>
        <taxon>Metazoa</taxon>
        <taxon>Ecdysozoa</taxon>
        <taxon>Arthropoda</taxon>
        <taxon>Hexapoda</taxon>
        <taxon>Insecta</taxon>
        <taxon>Pterygota</taxon>
        <taxon>Neoptera</taxon>
        <taxon>Endopterygota</taxon>
        <taxon>Coleoptera</taxon>
        <taxon>Polyphaga</taxon>
        <taxon>Cucujiformia</taxon>
        <taxon>Chrysomeloidea</taxon>
        <taxon>Chrysomelidae</taxon>
        <taxon>Galerucinae</taxon>
        <taxon>Alticini</taxon>
        <taxon>Psylliodes</taxon>
    </lineage>
</organism>
<name>A0A9P0GDV4_9CUCU</name>
<gene>
    <name evidence="2" type="ORF">PSYICH_LOCUS7850</name>
</gene>
<evidence type="ECO:0000313" key="2">
    <source>
        <dbReference type="EMBL" id="CAH1106190.1"/>
    </source>
</evidence>
<proteinExistence type="predicted"/>
<feature type="domain" description="DUF4371" evidence="1">
    <location>
        <begin position="139"/>
        <end position="282"/>
    </location>
</feature>